<comment type="function">
    <text evidence="2">Adenine glycosylase active on G-A mispairs. MutY also corrects error-prone DNA synthesis past GO lesions which are due to the oxidatively damaged form of guanine: 7,8-dihydro-8-oxoguanine (8-oxo-dGTP).</text>
</comment>
<dbReference type="GO" id="GO:0034039">
    <property type="term" value="F:8-oxo-7,8-dihydroguanine DNA N-glycosylase activity"/>
    <property type="evidence" value="ECO:0007669"/>
    <property type="project" value="TreeGrafter"/>
</dbReference>
<evidence type="ECO:0000256" key="3">
    <source>
        <dbReference type="ARBA" id="ARBA00008343"/>
    </source>
</evidence>
<evidence type="ECO:0000256" key="5">
    <source>
        <dbReference type="ARBA" id="ARBA00022763"/>
    </source>
</evidence>
<protein>
    <submittedName>
        <fullName evidence="12">Adenine DNA glycosylase</fullName>
        <ecNumber evidence="12">3.2.2.-</ecNumber>
    </submittedName>
</protein>
<dbReference type="GO" id="GO:0051536">
    <property type="term" value="F:iron-sulfur cluster binding"/>
    <property type="evidence" value="ECO:0007669"/>
    <property type="project" value="UniProtKB-KW"/>
</dbReference>
<evidence type="ECO:0000256" key="4">
    <source>
        <dbReference type="ARBA" id="ARBA00022723"/>
    </source>
</evidence>
<proteinExistence type="inferred from homology"/>
<dbReference type="PROSITE" id="PS00764">
    <property type="entry name" value="ENDONUCLEASE_III_1"/>
    <property type="match status" value="1"/>
</dbReference>
<dbReference type="PANTHER" id="PTHR42944">
    <property type="entry name" value="ADENINE DNA GLYCOSYLASE"/>
    <property type="match status" value="1"/>
</dbReference>
<dbReference type="InterPro" id="IPR011257">
    <property type="entry name" value="DNA_glycosylase"/>
</dbReference>
<dbReference type="SUPFAM" id="SSF48150">
    <property type="entry name" value="DNA-glycosylase"/>
    <property type="match status" value="1"/>
</dbReference>
<accession>A0A2Z4ABH4</accession>
<evidence type="ECO:0000256" key="8">
    <source>
        <dbReference type="ARBA" id="ARBA00023014"/>
    </source>
</evidence>
<dbReference type="InterPro" id="IPR004035">
    <property type="entry name" value="Endouclease-III_FeS-bd_BS"/>
</dbReference>
<feature type="domain" description="HhH-GPD" evidence="11">
    <location>
        <begin position="44"/>
        <end position="194"/>
    </location>
</feature>
<dbReference type="GO" id="GO:0046872">
    <property type="term" value="F:metal ion binding"/>
    <property type="evidence" value="ECO:0007669"/>
    <property type="project" value="UniProtKB-KW"/>
</dbReference>
<evidence type="ECO:0000256" key="2">
    <source>
        <dbReference type="ARBA" id="ARBA00002933"/>
    </source>
</evidence>
<comment type="similarity">
    <text evidence="3">Belongs to the Nth/MutY family.</text>
</comment>
<evidence type="ECO:0000256" key="10">
    <source>
        <dbReference type="ARBA" id="ARBA00023295"/>
    </source>
</evidence>
<organism evidence="12 13">
    <name type="scientific">Candidatus Moanibacter tarae</name>
    <dbReference type="NCBI Taxonomy" id="2200854"/>
    <lineage>
        <taxon>Bacteria</taxon>
        <taxon>Pseudomonadati</taxon>
        <taxon>Verrucomicrobiota</taxon>
        <taxon>Opitutia</taxon>
        <taxon>Puniceicoccales</taxon>
        <taxon>Puniceicoccales incertae sedis</taxon>
        <taxon>Candidatus Moanibacter</taxon>
    </lineage>
</organism>
<evidence type="ECO:0000256" key="6">
    <source>
        <dbReference type="ARBA" id="ARBA00022801"/>
    </source>
</evidence>
<evidence type="ECO:0000259" key="11">
    <source>
        <dbReference type="SMART" id="SM00478"/>
    </source>
</evidence>
<dbReference type="Gene3D" id="1.10.340.30">
    <property type="entry name" value="Hypothetical protein, domain 2"/>
    <property type="match status" value="1"/>
</dbReference>
<evidence type="ECO:0000256" key="1">
    <source>
        <dbReference type="ARBA" id="ARBA00001966"/>
    </source>
</evidence>
<dbReference type="InterPro" id="IPR023170">
    <property type="entry name" value="HhH_base_excis_C"/>
</dbReference>
<dbReference type="CDD" id="cd00056">
    <property type="entry name" value="ENDO3c"/>
    <property type="match status" value="1"/>
</dbReference>
<evidence type="ECO:0000313" key="12">
    <source>
        <dbReference type="EMBL" id="AWT59329.1"/>
    </source>
</evidence>
<keyword evidence="8" id="KW-0411">Iron-sulfur</keyword>
<evidence type="ECO:0000313" key="13">
    <source>
        <dbReference type="Proteomes" id="UP000247465"/>
    </source>
</evidence>
<dbReference type="PANTHER" id="PTHR42944:SF1">
    <property type="entry name" value="ADENINE DNA GLYCOSYLASE"/>
    <property type="match status" value="1"/>
</dbReference>
<sequence>MFNPQSCEDQKLIEVLNKWYTERSRPLPWRENPSLYKTVVSEFMLQQTQVKTVIPYFERWIDQFPDFNTLAQADENNVLRAWEGLGYYKRARNLLQLAKTFVSLPKTPETAEQWKTFPGVGPYTAAAIASISFGQHIACLDGNVIRVLARIFNCSQLFRNATSAAKSLAPVANWLIKSANPGVHNQAMMELGATVCLKNKPKCTNCPLLNFCITGQNGTAHLIPKFHPRLTRRLSVQRLFVRNKNSILLYKTPHKNIRLAKIYELPNTDLFKEEIDLPRPFAIRNRSIGNERITEKLYYLDPNPALRKRIEASSDLHWIHLSNLDKVALSGPHRRWVNEFL</sequence>
<dbReference type="Pfam" id="PF00730">
    <property type="entry name" value="HhH-GPD"/>
    <property type="match status" value="1"/>
</dbReference>
<keyword evidence="9" id="KW-0234">DNA repair</keyword>
<dbReference type="InterPro" id="IPR003265">
    <property type="entry name" value="HhH-GPD_domain"/>
</dbReference>
<dbReference type="AlphaFoldDB" id="A0A2Z4ABH4"/>
<keyword evidence="6 12" id="KW-0378">Hydrolase</keyword>
<dbReference type="GO" id="GO:0006298">
    <property type="term" value="P:mismatch repair"/>
    <property type="evidence" value="ECO:0007669"/>
    <property type="project" value="TreeGrafter"/>
</dbReference>
<evidence type="ECO:0000256" key="9">
    <source>
        <dbReference type="ARBA" id="ARBA00023204"/>
    </source>
</evidence>
<dbReference type="GO" id="GO:0000701">
    <property type="term" value="F:purine-specific mismatch base pair DNA N-glycosylase activity"/>
    <property type="evidence" value="ECO:0007669"/>
    <property type="project" value="TreeGrafter"/>
</dbReference>
<dbReference type="Proteomes" id="UP000247465">
    <property type="component" value="Chromosome"/>
</dbReference>
<dbReference type="GO" id="GO:0035485">
    <property type="term" value="F:adenine/guanine mispair binding"/>
    <property type="evidence" value="ECO:0007669"/>
    <property type="project" value="TreeGrafter"/>
</dbReference>
<dbReference type="EMBL" id="CP029803">
    <property type="protein sequence ID" value="AWT59329.1"/>
    <property type="molecule type" value="Genomic_DNA"/>
</dbReference>
<dbReference type="Gene3D" id="1.10.1670.10">
    <property type="entry name" value="Helix-hairpin-Helix base-excision DNA repair enzymes (C-terminal)"/>
    <property type="match status" value="1"/>
</dbReference>
<comment type="cofactor">
    <cofactor evidence="1">
        <name>[4Fe-4S] cluster</name>
        <dbReference type="ChEBI" id="CHEBI:49883"/>
    </cofactor>
</comment>
<dbReference type="GO" id="GO:0006284">
    <property type="term" value="P:base-excision repair"/>
    <property type="evidence" value="ECO:0007669"/>
    <property type="project" value="InterPro"/>
</dbReference>
<keyword evidence="7" id="KW-0408">Iron</keyword>
<keyword evidence="10 12" id="KW-0326">Glycosidase</keyword>
<dbReference type="SMART" id="SM00478">
    <property type="entry name" value="ENDO3c"/>
    <property type="match status" value="1"/>
</dbReference>
<name>A0A2Z4ABH4_9BACT</name>
<keyword evidence="5" id="KW-0227">DNA damage</keyword>
<dbReference type="EC" id="3.2.2.-" evidence="12"/>
<gene>
    <name evidence="12" type="primary">mutY</name>
    <name evidence="12" type="ORF">DF168_00514</name>
</gene>
<keyword evidence="4" id="KW-0479">Metal-binding</keyword>
<dbReference type="KEGG" id="mtar:DF168_00514"/>
<dbReference type="InterPro" id="IPR044298">
    <property type="entry name" value="MIG/MutY"/>
</dbReference>
<reference evidence="12 13" key="1">
    <citation type="submission" date="2018-06" db="EMBL/GenBank/DDBJ databases">
        <title>Draft Genome Sequence of a Novel Marine Bacterium Related to the Verrucomicrobia.</title>
        <authorList>
            <person name="Vosseberg J."/>
            <person name="Martijn J."/>
            <person name="Ettema T.J.G."/>
        </authorList>
    </citation>
    <scope>NUCLEOTIDE SEQUENCE [LARGE SCALE GENOMIC DNA]</scope>
    <source>
        <strain evidence="12">TARA_B100001123</strain>
    </source>
</reference>
<evidence type="ECO:0000256" key="7">
    <source>
        <dbReference type="ARBA" id="ARBA00023004"/>
    </source>
</evidence>
<dbReference type="GO" id="GO:0032357">
    <property type="term" value="F:oxidized purine DNA binding"/>
    <property type="evidence" value="ECO:0007669"/>
    <property type="project" value="TreeGrafter"/>
</dbReference>